<dbReference type="InterPro" id="IPR039261">
    <property type="entry name" value="FNR_nucleotide-bd"/>
</dbReference>
<reference evidence="3 4" key="1">
    <citation type="submission" date="2018-02" db="EMBL/GenBank/DDBJ databases">
        <title>Whole genome sequencing of endophytic bacterium.</title>
        <authorList>
            <person name="Eedara R."/>
            <person name="Podile A.R."/>
        </authorList>
    </citation>
    <scope>NUCLEOTIDE SEQUENCE [LARGE SCALE GENOMIC DNA]</scope>
    <source>
        <strain evidence="3 4">RP1T</strain>
    </source>
</reference>
<gene>
    <name evidence="3" type="ORF">C5L14_17435</name>
</gene>
<evidence type="ECO:0000256" key="1">
    <source>
        <dbReference type="ARBA" id="ARBA00035644"/>
    </source>
</evidence>
<dbReference type="PANTHER" id="PTHR30157:SF0">
    <property type="entry name" value="NADPH-DEPENDENT FERRIC-CHELATE REDUCTASE"/>
    <property type="match status" value="1"/>
</dbReference>
<feature type="domain" description="FAD-binding FR-type" evidence="2">
    <location>
        <begin position="107"/>
        <end position="231"/>
    </location>
</feature>
<dbReference type="InterPro" id="IPR013113">
    <property type="entry name" value="SIP_FAD-bd"/>
</dbReference>
<dbReference type="InterPro" id="IPR017927">
    <property type="entry name" value="FAD-bd_FR_type"/>
</dbReference>
<name>A0A2S9Q9Q3_9HYPH</name>
<dbReference type="InterPro" id="IPR039374">
    <property type="entry name" value="SIP_fam"/>
</dbReference>
<sequence length="356" mass="39174">MSILNSELRIETSLGNEYLNSICNDFETDEFPTRRTGETAQVELPRGRGTAYLAARPGELTIRAEAATEQGLSALKFMLSLRLEKAAQAEKPELAWTGDGCDITVLPGLREMQVRRVAQVTPLIRRITLAGEDLQRFTRDGIHIRLLIPPAGLDKPEWPRPAKNGRRTWPPEERRPTQRLYTIRRIDAAAGEIDVDFVLHGDAGIASGWAARAMPGDIVGMIGPGGGEIDEADWYLIAGDETAIPAIARIFEAMPAQARGLALIEVADADEIQALVPPAGVELKWLLRRGRPAGESDLLAEAAIAAPLPSEGRFQCWLGAEAETARRLRHHWRQVLRLPKHAVSAVAYWHRGEPGH</sequence>
<evidence type="ECO:0000259" key="2">
    <source>
        <dbReference type="PROSITE" id="PS51384"/>
    </source>
</evidence>
<dbReference type="Gene3D" id="3.40.50.80">
    <property type="entry name" value="Nucleotide-binding domain of ferredoxin-NADP reductase (FNR) module"/>
    <property type="match status" value="1"/>
</dbReference>
<dbReference type="EMBL" id="PUEJ01000006">
    <property type="protein sequence ID" value="PRH86040.1"/>
    <property type="molecule type" value="Genomic_DNA"/>
</dbReference>
<protein>
    <submittedName>
        <fullName evidence="3">Siderophore-interacting protein</fullName>
    </submittedName>
</protein>
<dbReference type="SUPFAM" id="SSF63380">
    <property type="entry name" value="Riboflavin synthase domain-like"/>
    <property type="match status" value="1"/>
</dbReference>
<dbReference type="Pfam" id="PF08021">
    <property type="entry name" value="FAD_binding_9"/>
    <property type="match status" value="1"/>
</dbReference>
<dbReference type="Gene3D" id="3.30.310.50">
    <property type="entry name" value="Alpha-D-phosphohexomutase, C-terminal domain"/>
    <property type="match status" value="1"/>
</dbReference>
<proteinExistence type="inferred from homology"/>
<dbReference type="Gene3D" id="2.40.30.10">
    <property type="entry name" value="Translation factors"/>
    <property type="match status" value="1"/>
</dbReference>
<dbReference type="RefSeq" id="WP_105863339.1">
    <property type="nucleotide sequence ID" value="NZ_PUEJ01000006.1"/>
</dbReference>
<keyword evidence="4" id="KW-1185">Reference proteome</keyword>
<dbReference type="Proteomes" id="UP000237682">
    <property type="component" value="Unassembled WGS sequence"/>
</dbReference>
<accession>A0A2S9Q9Q3</accession>
<dbReference type="InterPro" id="IPR007037">
    <property type="entry name" value="SIP_rossman_dom"/>
</dbReference>
<dbReference type="PANTHER" id="PTHR30157">
    <property type="entry name" value="FERRIC REDUCTASE, NADPH-DEPENDENT"/>
    <property type="match status" value="1"/>
</dbReference>
<dbReference type="AlphaFoldDB" id="A0A2S9Q9Q3"/>
<organism evidence="3 4">
    <name type="scientific">Labrys okinawensis</name>
    <dbReference type="NCBI Taxonomy" id="346911"/>
    <lineage>
        <taxon>Bacteria</taxon>
        <taxon>Pseudomonadati</taxon>
        <taxon>Pseudomonadota</taxon>
        <taxon>Alphaproteobacteria</taxon>
        <taxon>Hyphomicrobiales</taxon>
        <taxon>Xanthobacteraceae</taxon>
        <taxon>Labrys</taxon>
    </lineage>
</organism>
<dbReference type="Pfam" id="PF04954">
    <property type="entry name" value="SIP"/>
    <property type="match status" value="1"/>
</dbReference>
<dbReference type="InterPro" id="IPR017938">
    <property type="entry name" value="Riboflavin_synthase-like_b-brl"/>
</dbReference>
<dbReference type="OrthoDB" id="9814826at2"/>
<comment type="similarity">
    <text evidence="1">Belongs to the SIP oxidoreductase family.</text>
</comment>
<dbReference type="PROSITE" id="PS51384">
    <property type="entry name" value="FAD_FR"/>
    <property type="match status" value="1"/>
</dbReference>
<evidence type="ECO:0000313" key="4">
    <source>
        <dbReference type="Proteomes" id="UP000237682"/>
    </source>
</evidence>
<evidence type="ECO:0000313" key="3">
    <source>
        <dbReference type="EMBL" id="PRH86040.1"/>
    </source>
</evidence>
<dbReference type="InterPro" id="IPR014543">
    <property type="entry name" value="UCP028291"/>
</dbReference>
<comment type="caution">
    <text evidence="3">The sequence shown here is derived from an EMBL/GenBank/DDBJ whole genome shotgun (WGS) entry which is preliminary data.</text>
</comment>
<dbReference type="Pfam" id="PF09981">
    <property type="entry name" value="DUF2218"/>
    <property type="match status" value="1"/>
</dbReference>
<dbReference type="CDD" id="cd06193">
    <property type="entry name" value="siderophore_interacting"/>
    <property type="match status" value="1"/>
</dbReference>
<dbReference type="GO" id="GO:0016491">
    <property type="term" value="F:oxidoreductase activity"/>
    <property type="evidence" value="ECO:0007669"/>
    <property type="project" value="InterPro"/>
</dbReference>